<accession>V2X7X7</accession>
<feature type="compositionally biased region" description="Polar residues" evidence="1">
    <location>
        <begin position="1"/>
        <end position="10"/>
    </location>
</feature>
<dbReference type="KEGG" id="mrr:Moror_3963"/>
<sequence>MCSIRSFQSLSRHKLPKTQCAPSRGSCIGASPQTVQASRPLLPNQRARHMHVVSEGARKAGNSSLLSLALTK</sequence>
<comment type="caution">
    <text evidence="2">The sequence shown here is derived from an EMBL/GenBank/DDBJ whole genome shotgun (WGS) entry which is preliminary data.</text>
</comment>
<proteinExistence type="predicted"/>
<name>V2X7X7_MONRO</name>
<evidence type="ECO:0000313" key="2">
    <source>
        <dbReference type="EMBL" id="ESK95278.1"/>
    </source>
</evidence>
<protein>
    <submittedName>
        <fullName evidence="2">Uncharacterized protein</fullName>
    </submittedName>
</protein>
<dbReference type="EMBL" id="AWSO01000097">
    <property type="protein sequence ID" value="ESK95278.1"/>
    <property type="molecule type" value="Genomic_DNA"/>
</dbReference>
<dbReference type="AlphaFoldDB" id="V2X7X7"/>
<evidence type="ECO:0000256" key="1">
    <source>
        <dbReference type="SAM" id="MobiDB-lite"/>
    </source>
</evidence>
<evidence type="ECO:0000313" key="3">
    <source>
        <dbReference type="Proteomes" id="UP000017559"/>
    </source>
</evidence>
<dbReference type="Proteomes" id="UP000017559">
    <property type="component" value="Unassembled WGS sequence"/>
</dbReference>
<gene>
    <name evidence="2" type="ORF">Moror_3963</name>
</gene>
<dbReference type="HOGENOM" id="CLU_2722756_0_0_1"/>
<organism evidence="2 3">
    <name type="scientific">Moniliophthora roreri (strain MCA 2997)</name>
    <name type="common">Cocoa frosty pod rot fungus</name>
    <name type="synonym">Crinipellis roreri</name>
    <dbReference type="NCBI Taxonomy" id="1381753"/>
    <lineage>
        <taxon>Eukaryota</taxon>
        <taxon>Fungi</taxon>
        <taxon>Dikarya</taxon>
        <taxon>Basidiomycota</taxon>
        <taxon>Agaricomycotina</taxon>
        <taxon>Agaricomycetes</taxon>
        <taxon>Agaricomycetidae</taxon>
        <taxon>Agaricales</taxon>
        <taxon>Marasmiineae</taxon>
        <taxon>Marasmiaceae</taxon>
        <taxon>Moniliophthora</taxon>
    </lineage>
</organism>
<keyword evidence="3" id="KW-1185">Reference proteome</keyword>
<reference evidence="2 3" key="1">
    <citation type="journal article" date="2014" name="BMC Genomics">
        <title>Genome and secretome analysis of the hemibiotrophic fungal pathogen, Moniliophthora roreri, which causes frosty pod rot disease of cacao: mechanisms of the biotrophic and necrotrophic phases.</title>
        <authorList>
            <person name="Meinhardt L.W."/>
            <person name="Costa G.G.L."/>
            <person name="Thomazella D.P.T."/>
            <person name="Teixeira P.J.P.L."/>
            <person name="Carazzolle M.F."/>
            <person name="Schuster S.C."/>
            <person name="Carlson J.E."/>
            <person name="Guiltinan M.J."/>
            <person name="Mieczkowski P."/>
            <person name="Farmer A."/>
            <person name="Ramaraj T."/>
            <person name="Crozier J."/>
            <person name="Davis R.E."/>
            <person name="Shao J."/>
            <person name="Melnick R.L."/>
            <person name="Pereira G.A.G."/>
            <person name="Bailey B.A."/>
        </authorList>
    </citation>
    <scope>NUCLEOTIDE SEQUENCE [LARGE SCALE GENOMIC DNA]</scope>
    <source>
        <strain evidence="2 3">MCA 2997</strain>
    </source>
</reference>
<feature type="region of interest" description="Disordered" evidence="1">
    <location>
        <begin position="1"/>
        <end position="24"/>
    </location>
</feature>